<name>A0A8S5Q1E2_9CAUD</name>
<proteinExistence type="predicted"/>
<dbReference type="EMBL" id="BK015564">
    <property type="protein sequence ID" value="DAE13142.1"/>
    <property type="molecule type" value="Genomic_DNA"/>
</dbReference>
<accession>A0A8S5Q1E2</accession>
<organism evidence="1">
    <name type="scientific">Siphoviridae sp. ctLqe90</name>
    <dbReference type="NCBI Taxonomy" id="2825456"/>
    <lineage>
        <taxon>Viruses</taxon>
        <taxon>Duplodnaviria</taxon>
        <taxon>Heunggongvirae</taxon>
        <taxon>Uroviricota</taxon>
        <taxon>Caudoviricetes</taxon>
    </lineage>
</organism>
<protein>
    <submittedName>
        <fullName evidence="1">Uncharacterized protein</fullName>
    </submittedName>
</protein>
<reference evidence="1" key="1">
    <citation type="journal article" date="2021" name="Proc. Natl. Acad. Sci. U.S.A.">
        <title>A Catalog of Tens of Thousands of Viruses from Human Metagenomes Reveals Hidden Associations with Chronic Diseases.</title>
        <authorList>
            <person name="Tisza M.J."/>
            <person name="Buck C.B."/>
        </authorList>
    </citation>
    <scope>NUCLEOTIDE SEQUENCE</scope>
    <source>
        <strain evidence="1">CtLqe90</strain>
    </source>
</reference>
<evidence type="ECO:0000313" key="1">
    <source>
        <dbReference type="EMBL" id="DAE13142.1"/>
    </source>
</evidence>
<sequence length="42" mass="4920">MVVRRLTNADCYDELNLLKGSGSNPLKDFRWWFGTSIFGVRR</sequence>